<sequence length="362" mass="40635">MLDRFPPEICDHIFEFACRDTGFTGCSLSLVSKYIQHTAAPTRYLSVALTSHAQILAFARLVENSEALFHTKYLYLNGYLDEEAMDKIENAVYVAATQASVQYRELHKQLPAGDERLDEAKAVLDREGAKARAEMVEFGREVAIAVEKILRRVASSVEVLYISLNEKAAKAMENTLSLPHLRDLTTRGGFPLHPNNKNVPVVEPTNSLLHLHAVETFDQWAWTGDYFRNGISYLAPSLTHLRLSDLRTDDGTLEYLESSLGSSTVLKNGITLLPSTLELVVLKPTVEPPPYVGCSCSDDTPQYYDMIKFGRRLRDRDHRVVMLHADKVASADDAYLHEWMDKVNGMACRWDTGNEDIAPAED</sequence>
<protein>
    <recommendedName>
        <fullName evidence="3">F-box domain-containing protein</fullName>
    </recommendedName>
</protein>
<dbReference type="Proteomes" id="UP001362999">
    <property type="component" value="Unassembled WGS sequence"/>
</dbReference>
<evidence type="ECO:0000313" key="1">
    <source>
        <dbReference type="EMBL" id="KAK7037930.1"/>
    </source>
</evidence>
<accession>A0AAW0CI51</accession>
<dbReference type="EMBL" id="JAWWNJ010000017">
    <property type="protein sequence ID" value="KAK7037930.1"/>
    <property type="molecule type" value="Genomic_DNA"/>
</dbReference>
<evidence type="ECO:0000313" key="2">
    <source>
        <dbReference type="Proteomes" id="UP001362999"/>
    </source>
</evidence>
<gene>
    <name evidence="1" type="ORF">R3P38DRAFT_2903483</name>
</gene>
<dbReference type="AlphaFoldDB" id="A0AAW0CI51"/>
<evidence type="ECO:0008006" key="3">
    <source>
        <dbReference type="Google" id="ProtNLM"/>
    </source>
</evidence>
<keyword evidence="2" id="KW-1185">Reference proteome</keyword>
<organism evidence="1 2">
    <name type="scientific">Favolaschia claudopus</name>
    <dbReference type="NCBI Taxonomy" id="2862362"/>
    <lineage>
        <taxon>Eukaryota</taxon>
        <taxon>Fungi</taxon>
        <taxon>Dikarya</taxon>
        <taxon>Basidiomycota</taxon>
        <taxon>Agaricomycotina</taxon>
        <taxon>Agaricomycetes</taxon>
        <taxon>Agaricomycetidae</taxon>
        <taxon>Agaricales</taxon>
        <taxon>Marasmiineae</taxon>
        <taxon>Mycenaceae</taxon>
        <taxon>Favolaschia</taxon>
    </lineage>
</organism>
<proteinExistence type="predicted"/>
<comment type="caution">
    <text evidence="1">The sequence shown here is derived from an EMBL/GenBank/DDBJ whole genome shotgun (WGS) entry which is preliminary data.</text>
</comment>
<name>A0AAW0CI51_9AGAR</name>
<reference evidence="1 2" key="1">
    <citation type="journal article" date="2024" name="J Genomics">
        <title>Draft genome sequencing and assembly of Favolaschia claudopus CIRM-BRFM 2984 isolated from oak limbs.</title>
        <authorList>
            <person name="Navarro D."/>
            <person name="Drula E."/>
            <person name="Chaduli D."/>
            <person name="Cazenave R."/>
            <person name="Ahrendt S."/>
            <person name="Wang J."/>
            <person name="Lipzen A."/>
            <person name="Daum C."/>
            <person name="Barry K."/>
            <person name="Grigoriev I.V."/>
            <person name="Favel A."/>
            <person name="Rosso M.N."/>
            <person name="Martin F."/>
        </authorList>
    </citation>
    <scope>NUCLEOTIDE SEQUENCE [LARGE SCALE GENOMIC DNA]</scope>
    <source>
        <strain evidence="1 2">CIRM-BRFM 2984</strain>
    </source>
</reference>